<sequence>GGGGTAVIEAGPDPSEDFRVNTPAMWPSLGGSDKHLNGREVKHPQGRALGGSSAINAEAWIPPSAAVVDAWEQMGNPSWNWLTLAPYYRKSHTLVLLDAWTSTHLAWNDTFKTLNHEITGDPFSGQSTGGYSNPSSVDPASKTRSYSVSGYLKPVRKRGSLKAMTGTPAQRIVFEAAGENHTARGVEVLQDGKPIIITAKKEVILAAGCFRSPKLLELSGIGSSQLLGSLNVPLLVDNPNVGENLQDHLMTGISFEVKEGIEAKDPLIRQEPDAIQTALKMYAEEKKGQLCLAGIGSHGFMPLLDSESGDGKQEQDELIDQYISEGDDPVFKEHVRELAWQSSTTRELCDSWRHPNTPNVPWLGAPCFQRRLGPPKIGSNYLPHPLDLEVYARHILFLQTLAKTEPSASYLKPDGKRNYPTAFLKNLDDAKEYARPTSVPGYHYSGMCAILPRDKGGVVNERFLVHGTKNLRVVDASIMPLI</sequence>
<evidence type="ECO:0000256" key="3">
    <source>
        <dbReference type="SAM" id="MobiDB-lite"/>
    </source>
</evidence>
<protein>
    <submittedName>
        <fullName evidence="5">Related to alcohol oxidase</fullName>
    </submittedName>
</protein>
<dbReference type="Gene3D" id="3.30.560.10">
    <property type="entry name" value="Glucose Oxidase, domain 3"/>
    <property type="match status" value="1"/>
</dbReference>
<dbReference type="PANTHER" id="PTHR11552">
    <property type="entry name" value="GLUCOSE-METHANOL-CHOLINE GMC OXIDOREDUCTASE"/>
    <property type="match status" value="1"/>
</dbReference>
<dbReference type="PANTHER" id="PTHR11552:SF210">
    <property type="entry name" value="GLUCOSE-METHANOL-CHOLINE OXIDOREDUCTASE N-TERMINAL DOMAIN-CONTAINING PROTEIN-RELATED"/>
    <property type="match status" value="1"/>
</dbReference>
<evidence type="ECO:0000313" key="6">
    <source>
        <dbReference type="Proteomes" id="UP000184330"/>
    </source>
</evidence>
<dbReference type="Proteomes" id="UP000184330">
    <property type="component" value="Unassembled WGS sequence"/>
</dbReference>
<organism evidence="5 6">
    <name type="scientific">Phialocephala subalpina</name>
    <dbReference type="NCBI Taxonomy" id="576137"/>
    <lineage>
        <taxon>Eukaryota</taxon>
        <taxon>Fungi</taxon>
        <taxon>Dikarya</taxon>
        <taxon>Ascomycota</taxon>
        <taxon>Pezizomycotina</taxon>
        <taxon>Leotiomycetes</taxon>
        <taxon>Helotiales</taxon>
        <taxon>Mollisiaceae</taxon>
        <taxon>Phialocephala</taxon>
        <taxon>Phialocephala fortinii species complex</taxon>
    </lineage>
</organism>
<dbReference type="InterPro" id="IPR007867">
    <property type="entry name" value="GMC_OxRtase_C"/>
</dbReference>
<dbReference type="AlphaFoldDB" id="A0A1L7WHD5"/>
<dbReference type="OrthoDB" id="269227at2759"/>
<dbReference type="InterPro" id="IPR036188">
    <property type="entry name" value="FAD/NAD-bd_sf"/>
</dbReference>
<keyword evidence="2" id="KW-0274">FAD</keyword>
<comment type="similarity">
    <text evidence="1 2">Belongs to the GMC oxidoreductase family.</text>
</comment>
<keyword evidence="2" id="KW-0285">Flavoprotein</keyword>
<accession>A0A1L7WHD5</accession>
<dbReference type="EMBL" id="FJOG01000002">
    <property type="protein sequence ID" value="CZR52186.1"/>
    <property type="molecule type" value="Genomic_DNA"/>
</dbReference>
<dbReference type="GO" id="GO:0016614">
    <property type="term" value="F:oxidoreductase activity, acting on CH-OH group of donors"/>
    <property type="evidence" value="ECO:0007669"/>
    <property type="project" value="InterPro"/>
</dbReference>
<keyword evidence="6" id="KW-1185">Reference proteome</keyword>
<dbReference type="PROSITE" id="PS00623">
    <property type="entry name" value="GMC_OXRED_1"/>
    <property type="match status" value="1"/>
</dbReference>
<dbReference type="InterPro" id="IPR000172">
    <property type="entry name" value="GMC_OxRdtase_N"/>
</dbReference>
<dbReference type="GO" id="GO:0050660">
    <property type="term" value="F:flavin adenine dinucleotide binding"/>
    <property type="evidence" value="ECO:0007669"/>
    <property type="project" value="InterPro"/>
</dbReference>
<dbReference type="STRING" id="576137.A0A1L7WHD5"/>
<dbReference type="SUPFAM" id="SSF51905">
    <property type="entry name" value="FAD/NAD(P)-binding domain"/>
    <property type="match status" value="1"/>
</dbReference>
<dbReference type="SUPFAM" id="SSF54373">
    <property type="entry name" value="FAD-linked reductases, C-terminal domain"/>
    <property type="match status" value="1"/>
</dbReference>
<feature type="non-terminal residue" evidence="5">
    <location>
        <position position="1"/>
    </location>
</feature>
<proteinExistence type="inferred from homology"/>
<evidence type="ECO:0000313" key="5">
    <source>
        <dbReference type="EMBL" id="CZR52186.1"/>
    </source>
</evidence>
<evidence type="ECO:0000256" key="2">
    <source>
        <dbReference type="RuleBase" id="RU003968"/>
    </source>
</evidence>
<dbReference type="Pfam" id="PF00732">
    <property type="entry name" value="GMC_oxred_N"/>
    <property type="match status" value="1"/>
</dbReference>
<feature type="domain" description="Glucose-methanol-choline oxidoreductase N-terminal" evidence="4">
    <location>
        <begin position="46"/>
        <end position="69"/>
    </location>
</feature>
<gene>
    <name evidence="5" type="ORF">PAC_02063</name>
</gene>
<feature type="region of interest" description="Disordered" evidence="3">
    <location>
        <begin position="122"/>
        <end position="144"/>
    </location>
</feature>
<dbReference type="Pfam" id="PF05199">
    <property type="entry name" value="GMC_oxred_C"/>
    <property type="match status" value="1"/>
</dbReference>
<name>A0A1L7WHD5_9HELO</name>
<dbReference type="InterPro" id="IPR012132">
    <property type="entry name" value="GMC_OxRdtase"/>
</dbReference>
<reference evidence="5 6" key="1">
    <citation type="submission" date="2016-03" db="EMBL/GenBank/DDBJ databases">
        <authorList>
            <person name="Ploux O."/>
        </authorList>
    </citation>
    <scope>NUCLEOTIDE SEQUENCE [LARGE SCALE GENOMIC DNA]</scope>
    <source>
        <strain evidence="5 6">UAMH 11012</strain>
    </source>
</reference>
<evidence type="ECO:0000256" key="1">
    <source>
        <dbReference type="ARBA" id="ARBA00010790"/>
    </source>
</evidence>
<evidence type="ECO:0000259" key="4">
    <source>
        <dbReference type="PROSITE" id="PS00623"/>
    </source>
</evidence>
<dbReference type="PIRSF" id="PIRSF000137">
    <property type="entry name" value="Alcohol_oxidase"/>
    <property type="match status" value="1"/>
</dbReference>
<dbReference type="Gene3D" id="3.50.50.60">
    <property type="entry name" value="FAD/NAD(P)-binding domain"/>
    <property type="match status" value="1"/>
</dbReference>
<feature type="compositionally biased region" description="Polar residues" evidence="3">
    <location>
        <begin position="124"/>
        <end position="144"/>
    </location>
</feature>